<evidence type="ECO:0000313" key="4">
    <source>
        <dbReference type="Proteomes" id="UP000220340"/>
    </source>
</evidence>
<accession>A0A1Q4H9G2</accession>
<reference evidence="2 4" key="2">
    <citation type="submission" date="2017-10" db="EMBL/GenBank/DDBJ databases">
        <title>The new phylogeny of genus Mycobacterium.</title>
        <authorList>
            <person name="Tortoli E."/>
            <person name="Trovato A."/>
            <person name="Cirillo D.M."/>
        </authorList>
    </citation>
    <scope>NUCLEOTIDE SEQUENCE [LARGE SCALE GENOMIC DNA]</scope>
    <source>
        <strain evidence="2 4">IP141170001</strain>
    </source>
</reference>
<name>A0A1Q4H9G2_9MYCO</name>
<reference evidence="1 3" key="1">
    <citation type="submission" date="2016-09" db="EMBL/GenBank/DDBJ databases">
        <title>genome sequences of unsequenced Mycobacteria.</title>
        <authorList>
            <person name="Greninger A.L."/>
            <person name="Jerome K.R."/>
            <person name="Mcnair B."/>
            <person name="Wallis C."/>
            <person name="Fang F."/>
        </authorList>
    </citation>
    <scope>NUCLEOTIDE SEQUENCE [LARGE SCALE GENOMIC DNA]</scope>
    <source>
        <strain evidence="1 3">BM1</strain>
    </source>
</reference>
<dbReference type="Proteomes" id="UP000220340">
    <property type="component" value="Unassembled WGS sequence"/>
</dbReference>
<evidence type="ECO:0008006" key="5">
    <source>
        <dbReference type="Google" id="ProtNLM"/>
    </source>
</evidence>
<dbReference type="EMBL" id="PDCR01000007">
    <property type="protein sequence ID" value="PEG55204.1"/>
    <property type="molecule type" value="Genomic_DNA"/>
</dbReference>
<sequence>MLAGSVMVVMSACSMPADGEESTSPPILFGSWTPSDGTSVKTFSEGGGCRGFFYASSTGKPLDIGGPSTCQLSSQPDESGRFKLFVTQGPNEASYFVEFSGADAATVFAKNGKELYSLSRF</sequence>
<proteinExistence type="predicted"/>
<protein>
    <recommendedName>
        <fullName evidence="5">Lipocalin-like domain-containing protein</fullName>
    </recommendedName>
</protein>
<dbReference type="RefSeq" id="WP_073858000.1">
    <property type="nucleotide sequence ID" value="NZ_BAAATC010000004.1"/>
</dbReference>
<dbReference type="EMBL" id="MIJD01000302">
    <property type="protein sequence ID" value="OPE49076.1"/>
    <property type="molecule type" value="Genomic_DNA"/>
</dbReference>
<evidence type="ECO:0000313" key="2">
    <source>
        <dbReference type="EMBL" id="PEG55204.1"/>
    </source>
</evidence>
<evidence type="ECO:0000313" key="1">
    <source>
        <dbReference type="EMBL" id="OPE49076.1"/>
    </source>
</evidence>
<keyword evidence="4" id="KW-1185">Reference proteome</keyword>
<dbReference type="OrthoDB" id="3638630at2"/>
<comment type="caution">
    <text evidence="1">The sequence shown here is derived from an EMBL/GenBank/DDBJ whole genome shotgun (WGS) entry which is preliminary data.</text>
</comment>
<dbReference type="AlphaFoldDB" id="A0A1Q4H9G2"/>
<evidence type="ECO:0000313" key="3">
    <source>
        <dbReference type="Proteomes" id="UP000191039"/>
    </source>
</evidence>
<organism evidence="1 3">
    <name type="scientific">Mycolicibacterium diernhoferi</name>
    <dbReference type="NCBI Taxonomy" id="1801"/>
    <lineage>
        <taxon>Bacteria</taxon>
        <taxon>Bacillati</taxon>
        <taxon>Actinomycetota</taxon>
        <taxon>Actinomycetes</taxon>
        <taxon>Mycobacteriales</taxon>
        <taxon>Mycobacteriaceae</taxon>
        <taxon>Mycolicibacterium</taxon>
    </lineage>
</organism>
<gene>
    <name evidence="1" type="ORF">BV510_22765</name>
    <name evidence="2" type="ORF">CRI78_06385</name>
</gene>
<dbReference type="Proteomes" id="UP000191039">
    <property type="component" value="Unassembled WGS sequence"/>
</dbReference>